<dbReference type="SUPFAM" id="SSF50044">
    <property type="entry name" value="SH3-domain"/>
    <property type="match status" value="1"/>
</dbReference>
<evidence type="ECO:0000256" key="9">
    <source>
        <dbReference type="ARBA" id="ARBA00022777"/>
    </source>
</evidence>
<keyword evidence="4 13" id="KW-0728">SH3 domain</keyword>
<feature type="region of interest" description="Disordered" evidence="16">
    <location>
        <begin position="690"/>
        <end position="712"/>
    </location>
</feature>
<gene>
    <name evidence="19" type="ORF">DGAL_LOCUS7482</name>
</gene>
<keyword evidence="9" id="KW-0418">Kinase</keyword>
<feature type="region of interest" description="Disordered" evidence="16">
    <location>
        <begin position="936"/>
        <end position="1020"/>
    </location>
</feature>
<feature type="region of interest" description="Disordered" evidence="16">
    <location>
        <begin position="26"/>
        <end position="72"/>
    </location>
</feature>
<sequence length="1243" mass="136467">MPPLDASWKTRTHQMESSKFASILPAGDGRRLRTGTTPNPSFNQQQLQQPASLNLTWTDSSSSGSHSRQKRLSTCTAQFDYDAQGEDELSLRRGQVVEILSKDAKISGDEGWWTGKIGDKVGIFPSNFVAEEESDRASGQRHRRGNLFDEDDQPIEIDFRELQLEEVIGVGGFGKVYRGIWRNEVIAVKAARQDPDEDISLTLDNVRQEALVFWRLHHENIVALKGVCLQEPNLCLVMEYARGGPLNRVLTGRKIRPGVLVDWAIQIARGMNYLHNGAPISLIHRDLKSSNVLIAEPIENEDLQFKTLKITDFGLAREAYKTTRMSAAGTYAWMAPEVIKSSTFSKASDVWSYGIVLWEILTGETPYKGIDALAVAYGVAVKKLTLPIPTTCPTPWKNLMQMCWEPEAHDRPSFEKILMLLDEVARSPFAQTPHESFHTMQEDWKMEIEAMFDDIRVKEKELRCREEELRQAMLQQKLHEEHLKKREQELAEREIDLLERELNMMMIQQERAAAAAAPTPKKRKGKFKKSRLRLLKKDGGHHISMPTDFRHNITIQLTPSRAELNRLQVQMQNDFRHNLTVQQTEGGFMELRHPCTVVAGGDNVALPSDPSVVENSSSTIARLKAIAFPADGVKGKTWGPSTVHQKERAHIRPVVERAEGHRQWSRSAPNLEKTQKGLLAAAAAAAAAAAQSGHPSSLSTSSTLPELDRMDNGSVPRSLLPGYVAGINGSSGSSSSDSKRSKGGLEFHLFNAAAILAGVALGGDIRYSGVTMLHPSRPTQNRSQFTYAIRASQQHDEEISDPRRWGYASAAGTLTNNEVAARLSSAIGDYELPLSQYSATTSTGTTAVTPGGYSHNTYHGQVRHQRAPLIMDNPKPLRFIDNPPGPLYSTSALATYHQRRRSSNASNDSEAYTCGGFDPRMESNAYGADRSYEQYGYGYPSSSDHGRPPPHPASGHYSTTGDWNPTSYRGYGSEQIRSPESLHTYENTGNLNTSGNSRLPGRMYGAGNSASHRRTSSNVSNSSIGGIIGLANSSNVNPSFRLEDELDSIHVQAAATGGHQGRVAFDLDPRSTASPATSYRIARQNSLEMERPGTLGLEPPRLRSSLRKTNYSVVNSVIGGSGSGNTSRVWNSSTGGGGSGGGSGGGTPTNPTPPDSMHSEDSSYVSAKETSSSQHSSVSTPRVRFSPVAASFSGDGRTLMDIPVQGQSQDYTIPLKAARPVRRDYLASRSSKSTLSELEREFL</sequence>
<proteinExistence type="inferred from homology"/>
<keyword evidence="15" id="KW-0175">Coiled coil</keyword>
<dbReference type="FunFam" id="1.10.510.10:FF:000076">
    <property type="entry name" value="Mitogen-activated protein kinase kinase kinase"/>
    <property type="match status" value="1"/>
</dbReference>
<evidence type="ECO:0000256" key="10">
    <source>
        <dbReference type="ARBA" id="ARBA00022840"/>
    </source>
</evidence>
<name>A0A8J2RTG4_9CRUS</name>
<dbReference type="PRINTS" id="PR00452">
    <property type="entry name" value="SH3DOMAIN"/>
</dbReference>
<comment type="catalytic activity">
    <reaction evidence="11">
        <text>L-threonyl-[protein] + ATP = O-phospho-L-threonyl-[protein] + ADP + H(+)</text>
        <dbReference type="Rhea" id="RHEA:46608"/>
        <dbReference type="Rhea" id="RHEA-COMP:11060"/>
        <dbReference type="Rhea" id="RHEA-COMP:11605"/>
        <dbReference type="ChEBI" id="CHEBI:15378"/>
        <dbReference type="ChEBI" id="CHEBI:30013"/>
        <dbReference type="ChEBI" id="CHEBI:30616"/>
        <dbReference type="ChEBI" id="CHEBI:61977"/>
        <dbReference type="ChEBI" id="CHEBI:456216"/>
        <dbReference type="EC" id="2.7.11.25"/>
    </reaction>
</comment>
<dbReference type="EMBL" id="CAKKLH010000146">
    <property type="protein sequence ID" value="CAH0104576.1"/>
    <property type="molecule type" value="Genomic_DNA"/>
</dbReference>
<reference evidence="19" key="1">
    <citation type="submission" date="2021-11" db="EMBL/GenBank/DDBJ databases">
        <authorList>
            <person name="Schell T."/>
        </authorList>
    </citation>
    <scope>NUCLEOTIDE SEQUENCE</scope>
    <source>
        <strain evidence="19">M5</strain>
    </source>
</reference>
<evidence type="ECO:0000259" key="17">
    <source>
        <dbReference type="PROSITE" id="PS50002"/>
    </source>
</evidence>
<dbReference type="InterPro" id="IPR001245">
    <property type="entry name" value="Ser-Thr/Tyr_kinase_cat_dom"/>
</dbReference>
<evidence type="ECO:0000259" key="18">
    <source>
        <dbReference type="PROSITE" id="PS50011"/>
    </source>
</evidence>
<dbReference type="Gene3D" id="2.30.30.40">
    <property type="entry name" value="SH3 Domains"/>
    <property type="match status" value="1"/>
</dbReference>
<comment type="cofactor">
    <cofactor evidence="1">
        <name>Mg(2+)</name>
        <dbReference type="ChEBI" id="CHEBI:18420"/>
    </cofactor>
</comment>
<keyword evidence="8 14" id="KW-0547">Nucleotide-binding</keyword>
<dbReference type="Gene3D" id="1.10.510.10">
    <property type="entry name" value="Transferase(Phosphotransferase) domain 1"/>
    <property type="match status" value="1"/>
</dbReference>
<feature type="compositionally biased region" description="Polar residues" evidence="16">
    <location>
        <begin position="34"/>
        <end position="59"/>
    </location>
</feature>
<dbReference type="InterPro" id="IPR001452">
    <property type="entry name" value="SH3_domain"/>
</dbReference>
<dbReference type="PROSITE" id="PS00108">
    <property type="entry name" value="PROTEIN_KINASE_ST"/>
    <property type="match status" value="1"/>
</dbReference>
<feature type="compositionally biased region" description="Polar residues" evidence="16">
    <location>
        <begin position="956"/>
        <end position="967"/>
    </location>
</feature>
<dbReference type="InterPro" id="IPR008271">
    <property type="entry name" value="Ser/Thr_kinase_AS"/>
</dbReference>
<dbReference type="Gene3D" id="3.30.200.20">
    <property type="entry name" value="Phosphorylase Kinase, domain 1"/>
    <property type="match status" value="1"/>
</dbReference>
<evidence type="ECO:0000256" key="11">
    <source>
        <dbReference type="ARBA" id="ARBA00047559"/>
    </source>
</evidence>
<feature type="coiled-coil region" evidence="15">
    <location>
        <begin position="455"/>
        <end position="508"/>
    </location>
</feature>
<comment type="similarity">
    <text evidence="2">Belongs to the protein kinase superfamily. STE Ser/Thr protein kinase family. MAP kinase kinase kinase subfamily.</text>
</comment>
<dbReference type="FunFam" id="3.30.200.20:FF:000085">
    <property type="entry name" value="Mitogen-activated protein kinase kinase kinase"/>
    <property type="match status" value="1"/>
</dbReference>
<evidence type="ECO:0000313" key="20">
    <source>
        <dbReference type="Proteomes" id="UP000789390"/>
    </source>
</evidence>
<evidence type="ECO:0000256" key="3">
    <source>
        <dbReference type="ARBA" id="ARBA00012406"/>
    </source>
</evidence>
<dbReference type="SUPFAM" id="SSF56112">
    <property type="entry name" value="Protein kinase-like (PK-like)"/>
    <property type="match status" value="1"/>
</dbReference>
<feature type="domain" description="SH3" evidence="17">
    <location>
        <begin position="70"/>
        <end position="134"/>
    </location>
</feature>
<evidence type="ECO:0000256" key="16">
    <source>
        <dbReference type="SAM" id="MobiDB-lite"/>
    </source>
</evidence>
<dbReference type="PROSITE" id="PS50002">
    <property type="entry name" value="SH3"/>
    <property type="match status" value="1"/>
</dbReference>
<feature type="compositionally biased region" description="Gly residues" evidence="16">
    <location>
        <begin position="1134"/>
        <end position="1147"/>
    </location>
</feature>
<dbReference type="PROSITE" id="PS50011">
    <property type="entry name" value="PROTEIN_KINASE_DOM"/>
    <property type="match status" value="1"/>
</dbReference>
<dbReference type="CDD" id="cd14061">
    <property type="entry name" value="STKc_MLK"/>
    <property type="match status" value="1"/>
</dbReference>
<comment type="catalytic activity">
    <reaction evidence="12">
        <text>L-seryl-[protein] + ATP = O-phospho-L-seryl-[protein] + ADP + H(+)</text>
        <dbReference type="Rhea" id="RHEA:17989"/>
        <dbReference type="Rhea" id="RHEA-COMP:9863"/>
        <dbReference type="Rhea" id="RHEA-COMP:11604"/>
        <dbReference type="ChEBI" id="CHEBI:15378"/>
        <dbReference type="ChEBI" id="CHEBI:29999"/>
        <dbReference type="ChEBI" id="CHEBI:30616"/>
        <dbReference type="ChEBI" id="CHEBI:83421"/>
        <dbReference type="ChEBI" id="CHEBI:456216"/>
        <dbReference type="EC" id="2.7.11.25"/>
    </reaction>
</comment>
<dbReference type="PRINTS" id="PR00109">
    <property type="entry name" value="TYRKINASE"/>
</dbReference>
<dbReference type="Pfam" id="PF07714">
    <property type="entry name" value="PK_Tyr_Ser-Thr"/>
    <property type="match status" value="1"/>
</dbReference>
<feature type="compositionally biased region" description="Low complexity" evidence="16">
    <location>
        <begin position="690"/>
        <end position="705"/>
    </location>
</feature>
<dbReference type="Pfam" id="PF00018">
    <property type="entry name" value="SH3_1"/>
    <property type="match status" value="1"/>
</dbReference>
<feature type="region of interest" description="Disordered" evidence="16">
    <location>
        <begin position="1122"/>
        <end position="1182"/>
    </location>
</feature>
<evidence type="ECO:0000256" key="6">
    <source>
        <dbReference type="ARBA" id="ARBA00022679"/>
    </source>
</evidence>
<dbReference type="InterPro" id="IPR000719">
    <property type="entry name" value="Prot_kinase_dom"/>
</dbReference>
<dbReference type="PANTHER" id="PTHR44329">
    <property type="entry name" value="SERINE/THREONINE-PROTEIN KINASE TNNI3K-RELATED"/>
    <property type="match status" value="1"/>
</dbReference>
<dbReference type="SMART" id="SM00220">
    <property type="entry name" value="S_TKc"/>
    <property type="match status" value="1"/>
</dbReference>
<keyword evidence="7" id="KW-0677">Repeat</keyword>
<dbReference type="GO" id="GO:0005524">
    <property type="term" value="F:ATP binding"/>
    <property type="evidence" value="ECO:0007669"/>
    <property type="project" value="UniProtKB-UniRule"/>
</dbReference>
<evidence type="ECO:0000256" key="2">
    <source>
        <dbReference type="ARBA" id="ARBA00006529"/>
    </source>
</evidence>
<keyword evidence="10 14" id="KW-0067">ATP-binding</keyword>
<feature type="compositionally biased region" description="Polar residues" evidence="16">
    <location>
        <begin position="984"/>
        <end position="997"/>
    </location>
</feature>
<evidence type="ECO:0000256" key="12">
    <source>
        <dbReference type="ARBA" id="ARBA00048329"/>
    </source>
</evidence>
<dbReference type="OrthoDB" id="339325at2759"/>
<feature type="region of interest" description="Disordered" evidence="16">
    <location>
        <begin position="1083"/>
        <end position="1103"/>
    </location>
</feature>
<dbReference type="InterPro" id="IPR011009">
    <property type="entry name" value="Kinase-like_dom_sf"/>
</dbReference>
<dbReference type="GO" id="GO:0006950">
    <property type="term" value="P:response to stress"/>
    <property type="evidence" value="ECO:0007669"/>
    <property type="project" value="UniProtKB-ARBA"/>
</dbReference>
<evidence type="ECO:0000313" key="19">
    <source>
        <dbReference type="EMBL" id="CAH0104576.1"/>
    </source>
</evidence>
<comment type="caution">
    <text evidence="19">The sequence shown here is derived from an EMBL/GenBank/DDBJ whole genome shotgun (WGS) entry which is preliminary data.</text>
</comment>
<organism evidence="19 20">
    <name type="scientific">Daphnia galeata</name>
    <dbReference type="NCBI Taxonomy" id="27404"/>
    <lineage>
        <taxon>Eukaryota</taxon>
        <taxon>Metazoa</taxon>
        <taxon>Ecdysozoa</taxon>
        <taxon>Arthropoda</taxon>
        <taxon>Crustacea</taxon>
        <taxon>Branchiopoda</taxon>
        <taxon>Diplostraca</taxon>
        <taxon>Cladocera</taxon>
        <taxon>Anomopoda</taxon>
        <taxon>Daphniidae</taxon>
        <taxon>Daphnia</taxon>
    </lineage>
</organism>
<keyword evidence="5" id="KW-0723">Serine/threonine-protein kinase</keyword>
<dbReference type="InterPro" id="IPR051681">
    <property type="entry name" value="Ser/Thr_Kinases-Pseudokinases"/>
</dbReference>
<evidence type="ECO:0000256" key="8">
    <source>
        <dbReference type="ARBA" id="ARBA00022741"/>
    </source>
</evidence>
<dbReference type="SMART" id="SM00326">
    <property type="entry name" value="SH3"/>
    <property type="match status" value="1"/>
</dbReference>
<evidence type="ECO:0000256" key="4">
    <source>
        <dbReference type="ARBA" id="ARBA00022443"/>
    </source>
</evidence>
<keyword evidence="6" id="KW-0808">Transferase</keyword>
<evidence type="ECO:0000256" key="15">
    <source>
        <dbReference type="SAM" id="Coils"/>
    </source>
</evidence>
<feature type="domain" description="Protein kinase" evidence="18">
    <location>
        <begin position="162"/>
        <end position="430"/>
    </location>
</feature>
<accession>A0A8J2RTG4</accession>
<keyword evidence="20" id="KW-1185">Reference proteome</keyword>
<dbReference type="Proteomes" id="UP000789390">
    <property type="component" value="Unassembled WGS sequence"/>
</dbReference>
<evidence type="ECO:0000256" key="5">
    <source>
        <dbReference type="ARBA" id="ARBA00022527"/>
    </source>
</evidence>
<dbReference type="PANTHER" id="PTHR44329:SF293">
    <property type="entry name" value="MITOGEN-ACTIVATED PROTEIN KINASE KINASE KINASE"/>
    <property type="match status" value="1"/>
</dbReference>
<dbReference type="CDD" id="cd11876">
    <property type="entry name" value="SH3_MLK"/>
    <property type="match status" value="1"/>
</dbReference>
<dbReference type="PROSITE" id="PS00107">
    <property type="entry name" value="PROTEIN_KINASE_ATP"/>
    <property type="match status" value="1"/>
</dbReference>
<evidence type="ECO:0000256" key="7">
    <source>
        <dbReference type="ARBA" id="ARBA00022737"/>
    </source>
</evidence>
<dbReference type="InterPro" id="IPR017441">
    <property type="entry name" value="Protein_kinase_ATP_BS"/>
</dbReference>
<evidence type="ECO:0000256" key="13">
    <source>
        <dbReference type="PROSITE-ProRule" id="PRU00192"/>
    </source>
</evidence>
<dbReference type="AlphaFoldDB" id="A0A8J2RTG4"/>
<dbReference type="GO" id="GO:0004706">
    <property type="term" value="F:JUN kinase kinase kinase activity"/>
    <property type="evidence" value="ECO:0007669"/>
    <property type="project" value="TreeGrafter"/>
</dbReference>
<dbReference type="EC" id="2.7.11.25" evidence="3"/>
<evidence type="ECO:0000256" key="14">
    <source>
        <dbReference type="PROSITE-ProRule" id="PRU10141"/>
    </source>
</evidence>
<dbReference type="InterPro" id="IPR036028">
    <property type="entry name" value="SH3-like_dom_sf"/>
</dbReference>
<protein>
    <recommendedName>
        <fullName evidence="3">mitogen-activated protein kinase kinase kinase</fullName>
        <ecNumber evidence="3">2.7.11.25</ecNumber>
    </recommendedName>
</protein>
<evidence type="ECO:0000256" key="1">
    <source>
        <dbReference type="ARBA" id="ARBA00001946"/>
    </source>
</evidence>
<feature type="binding site" evidence="14">
    <location>
        <position position="189"/>
    </location>
    <ligand>
        <name>ATP</name>
        <dbReference type="ChEBI" id="CHEBI:30616"/>
    </ligand>
</feature>